<feature type="region of interest" description="Disordered" evidence="1">
    <location>
        <begin position="251"/>
        <end position="273"/>
    </location>
</feature>
<sequence>MFKRATVRRQRRNMVVAAVHCRAHQVVETGIHQHKMTAPHLFSRCVPASPARRIAPPENVPVQFPASPDAPDGERFARGRRSTVRSNAAYRPPSSPSWIRDRQPASRRNRLQILPKIDNLGAPSHRTPAPDDRNQRRNQCACGSQQAEADGAASPPARQARSVWPDAVFAVLAAGIGFLAVPVTKTGIDTQPDAMTRRNLPPADPAYPPTPAFTGMRSSLTRASVAASMTSAVEDNIIRVVLRIVSPPPARAQFHPARRNPPLRPCSRIRRKI</sequence>
<dbReference type="EMBL" id="UAVY01000011">
    <property type="protein sequence ID" value="SQB42560.1"/>
    <property type="molecule type" value="Genomic_DNA"/>
</dbReference>
<organism evidence="2 3">
    <name type="scientific">Citrobacter koseri</name>
    <name type="common">Citrobacter diversus</name>
    <dbReference type="NCBI Taxonomy" id="545"/>
    <lineage>
        <taxon>Bacteria</taxon>
        <taxon>Pseudomonadati</taxon>
        <taxon>Pseudomonadota</taxon>
        <taxon>Gammaproteobacteria</taxon>
        <taxon>Enterobacterales</taxon>
        <taxon>Enterobacteriaceae</taxon>
        <taxon>Citrobacter</taxon>
    </lineage>
</organism>
<dbReference type="Proteomes" id="UP000251584">
    <property type="component" value="Unassembled WGS sequence"/>
</dbReference>
<feature type="compositionally biased region" description="Polar residues" evidence="1">
    <location>
        <begin position="137"/>
        <end position="147"/>
    </location>
</feature>
<feature type="region of interest" description="Disordered" evidence="1">
    <location>
        <begin position="54"/>
        <end position="158"/>
    </location>
</feature>
<proteinExistence type="predicted"/>
<accession>A0A2X2YW83</accession>
<gene>
    <name evidence="2" type="ORF">NCTC10786_06586</name>
</gene>
<name>A0A2X2YW83_CITKO</name>
<evidence type="ECO:0000256" key="1">
    <source>
        <dbReference type="SAM" id="MobiDB-lite"/>
    </source>
</evidence>
<protein>
    <submittedName>
        <fullName evidence="2">Uncharacterized protein</fullName>
    </submittedName>
</protein>
<evidence type="ECO:0000313" key="3">
    <source>
        <dbReference type="Proteomes" id="UP000251584"/>
    </source>
</evidence>
<evidence type="ECO:0000313" key="2">
    <source>
        <dbReference type="EMBL" id="SQB42560.1"/>
    </source>
</evidence>
<reference evidence="2 3" key="1">
    <citation type="submission" date="2018-06" db="EMBL/GenBank/DDBJ databases">
        <authorList>
            <consortium name="Pathogen Informatics"/>
            <person name="Doyle S."/>
        </authorList>
    </citation>
    <scope>NUCLEOTIDE SEQUENCE [LARGE SCALE GENOMIC DNA]</scope>
    <source>
        <strain evidence="2 3">NCTC10786</strain>
    </source>
</reference>
<dbReference type="AlphaFoldDB" id="A0A2X2YW83"/>